<dbReference type="PROSITE" id="PS50125">
    <property type="entry name" value="GUANYLATE_CYCLASE_2"/>
    <property type="match status" value="1"/>
</dbReference>
<keyword evidence="3 5" id="KW-1133">Transmembrane helix</keyword>
<keyword evidence="4 5" id="KW-0472">Membrane</keyword>
<dbReference type="Gene3D" id="1.20.120.350">
    <property type="entry name" value="Voltage-gated potassium channels. Chain C"/>
    <property type="match status" value="1"/>
</dbReference>
<name>A0A6C0KKF1_9ZZZZ</name>
<dbReference type="GO" id="GO:0016020">
    <property type="term" value="C:membrane"/>
    <property type="evidence" value="ECO:0007669"/>
    <property type="project" value="UniProtKB-SubCell"/>
</dbReference>
<dbReference type="SUPFAM" id="SSF55073">
    <property type="entry name" value="Nucleotide cyclase"/>
    <property type="match status" value="1"/>
</dbReference>
<evidence type="ECO:0000256" key="3">
    <source>
        <dbReference type="ARBA" id="ARBA00022989"/>
    </source>
</evidence>
<evidence type="ECO:0000313" key="7">
    <source>
        <dbReference type="EMBL" id="QHU17646.1"/>
    </source>
</evidence>
<dbReference type="PANTHER" id="PTHR43336:SF3">
    <property type="entry name" value="GUANYLATE CYCLASE DOMAIN-CONTAINING PROTEIN"/>
    <property type="match status" value="1"/>
</dbReference>
<evidence type="ECO:0000259" key="6">
    <source>
        <dbReference type="PROSITE" id="PS50125"/>
    </source>
</evidence>
<dbReference type="AlphaFoldDB" id="A0A6C0KKF1"/>
<evidence type="ECO:0000256" key="4">
    <source>
        <dbReference type="ARBA" id="ARBA00023136"/>
    </source>
</evidence>
<dbReference type="EMBL" id="MN740916">
    <property type="protein sequence ID" value="QHU17646.1"/>
    <property type="molecule type" value="Genomic_DNA"/>
</dbReference>
<dbReference type="SMART" id="SM00044">
    <property type="entry name" value="CYCc"/>
    <property type="match status" value="1"/>
</dbReference>
<reference evidence="7" key="1">
    <citation type="journal article" date="2020" name="Nature">
        <title>Giant virus diversity and host interactions through global metagenomics.</title>
        <authorList>
            <person name="Schulz F."/>
            <person name="Roux S."/>
            <person name="Paez-Espino D."/>
            <person name="Jungbluth S."/>
            <person name="Walsh D.A."/>
            <person name="Denef V.J."/>
            <person name="McMahon K.D."/>
            <person name="Konstantinidis K.T."/>
            <person name="Eloe-Fadrosh E.A."/>
            <person name="Kyrpides N.C."/>
            <person name="Woyke T."/>
        </authorList>
    </citation>
    <scope>NUCLEOTIDE SEQUENCE</scope>
    <source>
        <strain evidence="7">GVMAG-S-3300012919-55</strain>
    </source>
</reference>
<feature type="transmembrane region" description="Helical" evidence="5">
    <location>
        <begin position="123"/>
        <end position="142"/>
    </location>
</feature>
<organism evidence="7">
    <name type="scientific">viral metagenome</name>
    <dbReference type="NCBI Taxonomy" id="1070528"/>
    <lineage>
        <taxon>unclassified sequences</taxon>
        <taxon>metagenomes</taxon>
        <taxon>organismal metagenomes</taxon>
    </lineage>
</organism>
<evidence type="ECO:0000256" key="2">
    <source>
        <dbReference type="ARBA" id="ARBA00022692"/>
    </source>
</evidence>
<sequence>MPINRQRQIHIQVDNLNESSDEEDYGHAQNLRKSFSDIKPISNRNMIEKIRSMQSLDVIQPARKTSILQNNSLHRFTKNYTQQWCKEILENKYVQLCILTVTTWAIFGDDIRLLTMSPVVDDFFAFINWCIMGIFIVEYGLNIYADPKYTYTVFSVLDVLSIVSMIPMENLTNVVQNVIFLNTDGGTVARTGRAAKVGAKAGRIVKATRFLRLGRLVMEAIDTKEAHTENKRRGSVVQPIKRSESLDERPANCLSHTLSKELTVKVVIIIFLLLVVYPFLGIHVEPFQDRTTLLKNINDGCTQCSDPRFMENLLQDILKKDELYYFNACGKTYKNYKSPSPKRQNWIQLYTSGYIEEDLTLKTKEEFQNYLCDEVYGFQEHQDCIDVLLSKNTHTFSNITALFYEKELYKLESQMSLYFLLFVLGLLVSSSFIISKDTDKISRLISEPLEGICKKMKAMQDFQFEQQIESASKSEIHEINELTDSFTKLQNAIISFSRYVPIPVVKNLMKSNKEASISVERRTLSIFFSDIKGFTTICEELKPSQILSLLTEYFDAMEEIVSETNGTILEYVGDAILAVWNAPIELSEHAEESIRCALRMQLKLAQLRDKWLKDGYPEVYIRVGVNTGEVFHGNIGSHNRLKYGVLGDGVNLASRLEELNKRYGTELLVTNDTYMYGGVSTLFLCRPVDIVVVKGKSIPTLLWEIVAEKIYADELVIEICELQNKAMNTFLNQDFKEACNLYNHANMLEIQHKQRYMTISLKYRFMYDTTNHIQQRAQLLVGSPKVADFDGSDVLQDKHF</sequence>
<dbReference type="GO" id="GO:0035556">
    <property type="term" value="P:intracellular signal transduction"/>
    <property type="evidence" value="ECO:0007669"/>
    <property type="project" value="InterPro"/>
</dbReference>
<comment type="subcellular location">
    <subcellularLocation>
        <location evidence="1">Membrane</location>
        <topology evidence="1">Multi-pass membrane protein</topology>
    </subcellularLocation>
</comment>
<evidence type="ECO:0000256" key="5">
    <source>
        <dbReference type="SAM" id="Phobius"/>
    </source>
</evidence>
<feature type="transmembrane region" description="Helical" evidence="5">
    <location>
        <begin position="262"/>
        <end position="280"/>
    </location>
</feature>
<feature type="transmembrane region" description="Helical" evidence="5">
    <location>
        <begin position="93"/>
        <end position="111"/>
    </location>
</feature>
<dbReference type="PANTHER" id="PTHR43336">
    <property type="entry name" value="OXYGEN SENSOR HISTIDINE KINASE RESPONSE REGULATOR DEVS/DOSS"/>
    <property type="match status" value="1"/>
</dbReference>
<dbReference type="Pfam" id="PF00211">
    <property type="entry name" value="Guanylate_cyc"/>
    <property type="match status" value="1"/>
</dbReference>
<evidence type="ECO:0000256" key="1">
    <source>
        <dbReference type="ARBA" id="ARBA00004141"/>
    </source>
</evidence>
<dbReference type="InterPro" id="IPR029787">
    <property type="entry name" value="Nucleotide_cyclase"/>
</dbReference>
<dbReference type="CDD" id="cd07302">
    <property type="entry name" value="CHD"/>
    <property type="match status" value="1"/>
</dbReference>
<proteinExistence type="predicted"/>
<protein>
    <recommendedName>
        <fullName evidence="6">Guanylate cyclase domain-containing protein</fullName>
    </recommendedName>
</protein>
<keyword evidence="2 5" id="KW-0812">Transmembrane</keyword>
<dbReference type="Gene3D" id="3.30.70.1230">
    <property type="entry name" value="Nucleotide cyclase"/>
    <property type="match status" value="1"/>
</dbReference>
<feature type="domain" description="Guanylate cyclase" evidence="6">
    <location>
        <begin position="525"/>
        <end position="657"/>
    </location>
</feature>
<dbReference type="InterPro" id="IPR001054">
    <property type="entry name" value="A/G_cyclase"/>
</dbReference>
<dbReference type="InterPro" id="IPR027359">
    <property type="entry name" value="Volt_channel_dom_sf"/>
</dbReference>
<accession>A0A6C0KKF1</accession>
<dbReference type="GO" id="GO:0009190">
    <property type="term" value="P:cyclic nucleotide biosynthetic process"/>
    <property type="evidence" value="ECO:0007669"/>
    <property type="project" value="InterPro"/>
</dbReference>